<dbReference type="GO" id="GO:0051117">
    <property type="term" value="F:ATPase binding"/>
    <property type="evidence" value="ECO:0007669"/>
    <property type="project" value="TreeGrafter"/>
</dbReference>
<reference evidence="2" key="1">
    <citation type="submission" date="2020-04" db="EMBL/GenBank/DDBJ databases">
        <authorList>
            <person name="Chiriac C."/>
            <person name="Salcher M."/>
            <person name="Ghai R."/>
            <person name="Kavagutti S V."/>
        </authorList>
    </citation>
    <scope>NUCLEOTIDE SEQUENCE</scope>
</reference>
<dbReference type="InterPro" id="IPR023562">
    <property type="entry name" value="ClpP/TepA"/>
</dbReference>
<sequence>MKYLLLALMLTVFSVTSINAKTVVLTNQNSMSLNGQVDGTSMTTLMTKLQELNKIETQEPIYLLINSPGGSIYDGFDFIRFAKTSKRPIHTVTLFAASMAFQIVEALGDRYVTDYSTLMSHRAKGGFQGEFPGQLNSRYEHVMSHILEQDSEVVKRTKGKQTLESYAKLIQNEYWANSEKAIKDGFADENVQVSCDKSLEGTNEQRVDLGFFTVDVTFSNCPLIVNPVAIKLARGFEYVETNKININNEYNKIFEMRNVKF</sequence>
<dbReference type="PRINTS" id="PR00127">
    <property type="entry name" value="CLPPROTEASEP"/>
</dbReference>
<gene>
    <name evidence="2" type="ORF">UFOVP53_106</name>
</gene>
<dbReference type="PANTHER" id="PTHR10381:SF11">
    <property type="entry name" value="ATP-DEPENDENT CLP PROTEASE PROTEOLYTIC SUBUNIT, MITOCHONDRIAL"/>
    <property type="match status" value="1"/>
</dbReference>
<dbReference type="GO" id="GO:0009368">
    <property type="term" value="C:endopeptidase Clp complex"/>
    <property type="evidence" value="ECO:0007669"/>
    <property type="project" value="TreeGrafter"/>
</dbReference>
<comment type="similarity">
    <text evidence="1">Belongs to the peptidase S14 family.</text>
</comment>
<dbReference type="GO" id="GO:0004176">
    <property type="term" value="F:ATP-dependent peptidase activity"/>
    <property type="evidence" value="ECO:0007669"/>
    <property type="project" value="InterPro"/>
</dbReference>
<organism evidence="2">
    <name type="scientific">uncultured Caudovirales phage</name>
    <dbReference type="NCBI Taxonomy" id="2100421"/>
    <lineage>
        <taxon>Viruses</taxon>
        <taxon>Duplodnaviria</taxon>
        <taxon>Heunggongvirae</taxon>
        <taxon>Uroviricota</taxon>
        <taxon>Caudoviricetes</taxon>
        <taxon>Peduoviridae</taxon>
        <taxon>Maltschvirus</taxon>
        <taxon>Maltschvirus maltsch</taxon>
    </lineage>
</organism>
<dbReference type="Pfam" id="PF00574">
    <property type="entry name" value="CLP_protease"/>
    <property type="match status" value="1"/>
</dbReference>
<accession>A0A6J5KYR7</accession>
<dbReference type="PANTHER" id="PTHR10381">
    <property type="entry name" value="ATP-DEPENDENT CLP PROTEASE PROTEOLYTIC SUBUNIT"/>
    <property type="match status" value="1"/>
</dbReference>
<protein>
    <submittedName>
        <fullName evidence="2">ClpP Protease subunit of ATP-dependent Clp proteases</fullName>
    </submittedName>
</protein>
<dbReference type="GO" id="GO:0004252">
    <property type="term" value="F:serine-type endopeptidase activity"/>
    <property type="evidence" value="ECO:0007669"/>
    <property type="project" value="InterPro"/>
</dbReference>
<dbReference type="EMBL" id="LR796189">
    <property type="protein sequence ID" value="CAB4125310.1"/>
    <property type="molecule type" value="Genomic_DNA"/>
</dbReference>
<dbReference type="InterPro" id="IPR029045">
    <property type="entry name" value="ClpP/crotonase-like_dom_sf"/>
</dbReference>
<evidence type="ECO:0000256" key="1">
    <source>
        <dbReference type="ARBA" id="ARBA00007039"/>
    </source>
</evidence>
<proteinExistence type="inferred from homology"/>
<keyword evidence="2" id="KW-0645">Protease</keyword>
<name>A0A6J5KYR7_9CAUD</name>
<dbReference type="GO" id="GO:0006515">
    <property type="term" value="P:protein quality control for misfolded or incompletely synthesized proteins"/>
    <property type="evidence" value="ECO:0007669"/>
    <property type="project" value="TreeGrafter"/>
</dbReference>
<dbReference type="InterPro" id="IPR001907">
    <property type="entry name" value="ClpP"/>
</dbReference>
<dbReference type="SUPFAM" id="SSF52096">
    <property type="entry name" value="ClpP/crotonase"/>
    <property type="match status" value="1"/>
</dbReference>
<dbReference type="Gene3D" id="3.90.226.10">
    <property type="entry name" value="2-enoyl-CoA Hydratase, Chain A, domain 1"/>
    <property type="match status" value="1"/>
</dbReference>
<evidence type="ECO:0000313" key="2">
    <source>
        <dbReference type="EMBL" id="CAB4125310.1"/>
    </source>
</evidence>
<keyword evidence="2" id="KW-0378">Hydrolase</keyword>